<evidence type="ECO:0000256" key="1">
    <source>
        <dbReference type="ARBA" id="ARBA00023239"/>
    </source>
</evidence>
<reference evidence="3" key="1">
    <citation type="submission" date="2019-03" db="EMBL/GenBank/DDBJ databases">
        <title>Afifella sp. nov., isolated from activated sludge.</title>
        <authorList>
            <person name="Li Q."/>
            <person name="Liu Y."/>
        </authorList>
    </citation>
    <scope>NUCLEOTIDE SEQUENCE</scope>
    <source>
        <strain evidence="3">L72</strain>
    </source>
</reference>
<dbReference type="GO" id="GO:0019748">
    <property type="term" value="P:secondary metabolic process"/>
    <property type="evidence" value="ECO:0007669"/>
    <property type="project" value="TreeGrafter"/>
</dbReference>
<dbReference type="InterPro" id="IPR006680">
    <property type="entry name" value="Amidohydro-rel"/>
</dbReference>
<evidence type="ECO:0000313" key="4">
    <source>
        <dbReference type="Proteomes" id="UP000773614"/>
    </source>
</evidence>
<keyword evidence="1" id="KW-0456">Lyase</keyword>
<dbReference type="GO" id="GO:0016787">
    <property type="term" value="F:hydrolase activity"/>
    <property type="evidence" value="ECO:0007669"/>
    <property type="project" value="InterPro"/>
</dbReference>
<sequence length="343" mass="37594">MLRIICIEEHAADPAIGQAAGPAMQRDAPYMALSCTERAASAPRNPRRPTFLPMKRVGPLAADLGAMRIAAMDEQAIQMQVVSWASPIQMTPASDAPGLARAANDRLAAAIAENPSRLSGFATLPWQDPTAAADELSRAVTELGLKGALIVGRPGDSFLDDPRYLPVLERLNALKAPLYIHPFVPLPPVQQAYYGGLDPEVTAQFSLAGWGWHHEAGVQTLRLILAGLLDRLPDLRIISGHWGEMVPFFLARLDDTLPPAVTGLSRSVSETYRSQVWVTPSGMFDRPHFEFIHKVLGADRIIWSVDYPYVTLDGTREFLETLPVSDEDREKIAHRNAEQLLGL</sequence>
<comment type="caution">
    <text evidence="3">The sequence shown here is derived from an EMBL/GenBank/DDBJ whole genome shotgun (WGS) entry which is preliminary data.</text>
</comment>
<dbReference type="AlphaFoldDB" id="A0A964WSE2"/>
<keyword evidence="4" id="KW-1185">Reference proteome</keyword>
<protein>
    <submittedName>
        <fullName evidence="3">Amidohydrolase</fullName>
    </submittedName>
</protein>
<dbReference type="InterPro" id="IPR032465">
    <property type="entry name" value="ACMSD"/>
</dbReference>
<dbReference type="PANTHER" id="PTHR21240:SF30">
    <property type="entry name" value="AMIDOHYDROLASE-RELATED DOMAIN-CONTAINING PROTEIN-RELATED"/>
    <property type="match status" value="1"/>
</dbReference>
<dbReference type="RefSeq" id="WP_205520684.1">
    <property type="nucleotide sequence ID" value="NZ_SPKJ01000007.1"/>
</dbReference>
<organism evidence="3 4">
    <name type="scientific">Propylenella binzhouense</name>
    <dbReference type="NCBI Taxonomy" id="2555902"/>
    <lineage>
        <taxon>Bacteria</taxon>
        <taxon>Pseudomonadati</taxon>
        <taxon>Pseudomonadota</taxon>
        <taxon>Alphaproteobacteria</taxon>
        <taxon>Hyphomicrobiales</taxon>
        <taxon>Propylenellaceae</taxon>
        <taxon>Propylenella</taxon>
    </lineage>
</organism>
<proteinExistence type="predicted"/>
<dbReference type="InterPro" id="IPR032466">
    <property type="entry name" value="Metal_Hydrolase"/>
</dbReference>
<dbReference type="GO" id="GO:0016831">
    <property type="term" value="F:carboxy-lyase activity"/>
    <property type="evidence" value="ECO:0007669"/>
    <property type="project" value="InterPro"/>
</dbReference>
<dbReference type="PANTHER" id="PTHR21240">
    <property type="entry name" value="2-AMINO-3-CARBOXYLMUCONATE-6-SEMIALDEHYDE DECARBOXYLASE"/>
    <property type="match status" value="1"/>
</dbReference>
<dbReference type="SUPFAM" id="SSF51556">
    <property type="entry name" value="Metallo-dependent hydrolases"/>
    <property type="match status" value="1"/>
</dbReference>
<name>A0A964WSE2_9HYPH</name>
<dbReference type="Pfam" id="PF04909">
    <property type="entry name" value="Amidohydro_2"/>
    <property type="match status" value="1"/>
</dbReference>
<evidence type="ECO:0000259" key="2">
    <source>
        <dbReference type="Pfam" id="PF04909"/>
    </source>
</evidence>
<evidence type="ECO:0000313" key="3">
    <source>
        <dbReference type="EMBL" id="MYZ46879.1"/>
    </source>
</evidence>
<dbReference type="EMBL" id="SPKJ01000007">
    <property type="protein sequence ID" value="MYZ46879.1"/>
    <property type="molecule type" value="Genomic_DNA"/>
</dbReference>
<dbReference type="Proteomes" id="UP000773614">
    <property type="component" value="Unassembled WGS sequence"/>
</dbReference>
<accession>A0A964WSE2</accession>
<feature type="domain" description="Amidohydrolase-related" evidence="2">
    <location>
        <begin position="66"/>
        <end position="343"/>
    </location>
</feature>
<gene>
    <name evidence="3" type="ORF">E4O86_04025</name>
</gene>
<dbReference type="GO" id="GO:0005829">
    <property type="term" value="C:cytosol"/>
    <property type="evidence" value="ECO:0007669"/>
    <property type="project" value="TreeGrafter"/>
</dbReference>
<dbReference type="Gene3D" id="3.20.20.140">
    <property type="entry name" value="Metal-dependent hydrolases"/>
    <property type="match status" value="1"/>
</dbReference>